<feature type="region of interest" description="Disordered" evidence="9">
    <location>
        <begin position="837"/>
        <end position="857"/>
    </location>
</feature>
<evidence type="ECO:0000313" key="12">
    <source>
        <dbReference type="Proteomes" id="UP000318331"/>
    </source>
</evidence>
<feature type="domain" description="PASTA" evidence="10">
    <location>
        <begin position="735"/>
        <end position="801"/>
    </location>
</feature>
<dbReference type="Pfam" id="PF00912">
    <property type="entry name" value="Transgly"/>
    <property type="match status" value="1"/>
</dbReference>
<evidence type="ECO:0000256" key="3">
    <source>
        <dbReference type="ARBA" id="ARBA00022676"/>
    </source>
</evidence>
<proteinExistence type="predicted"/>
<dbReference type="InterPro" id="IPR001460">
    <property type="entry name" value="PCN-bd_Tpept"/>
</dbReference>
<dbReference type="AlphaFoldDB" id="A0A543HZ90"/>
<dbReference type="InterPro" id="IPR023346">
    <property type="entry name" value="Lysozyme-like_dom_sf"/>
</dbReference>
<name>A0A543HZ90_9MICO</name>
<keyword evidence="3" id="KW-0328">Glycosyltransferase</keyword>
<dbReference type="Pfam" id="PF00905">
    <property type="entry name" value="Transpeptidase"/>
    <property type="match status" value="1"/>
</dbReference>
<dbReference type="InterPro" id="IPR001264">
    <property type="entry name" value="Glyco_trans_51"/>
</dbReference>
<evidence type="ECO:0000256" key="6">
    <source>
        <dbReference type="ARBA" id="ARBA00023268"/>
    </source>
</evidence>
<feature type="compositionally biased region" description="Polar residues" evidence="9">
    <location>
        <begin position="848"/>
        <end position="857"/>
    </location>
</feature>
<dbReference type="Proteomes" id="UP000318331">
    <property type="component" value="Unassembled WGS sequence"/>
</dbReference>
<dbReference type="GO" id="GO:0030288">
    <property type="term" value="C:outer membrane-bounded periplasmic space"/>
    <property type="evidence" value="ECO:0007669"/>
    <property type="project" value="TreeGrafter"/>
</dbReference>
<dbReference type="SUPFAM" id="SSF56601">
    <property type="entry name" value="beta-lactamase/transpeptidase-like"/>
    <property type="match status" value="1"/>
</dbReference>
<dbReference type="Gene3D" id="1.10.3810.10">
    <property type="entry name" value="Biosynthetic peptidoglycan transglycosylase-like"/>
    <property type="match status" value="1"/>
</dbReference>
<dbReference type="GO" id="GO:0009252">
    <property type="term" value="P:peptidoglycan biosynthetic process"/>
    <property type="evidence" value="ECO:0007669"/>
    <property type="project" value="TreeGrafter"/>
</dbReference>
<dbReference type="InterPro" id="IPR012338">
    <property type="entry name" value="Beta-lactam/transpept-like"/>
</dbReference>
<dbReference type="InterPro" id="IPR005543">
    <property type="entry name" value="PASTA_dom"/>
</dbReference>
<dbReference type="Gene3D" id="3.40.710.10">
    <property type="entry name" value="DD-peptidase/beta-lactamase superfamily"/>
    <property type="match status" value="1"/>
</dbReference>
<organism evidence="11 12">
    <name type="scientific">Klugiella xanthotipulae</name>
    <dbReference type="NCBI Taxonomy" id="244735"/>
    <lineage>
        <taxon>Bacteria</taxon>
        <taxon>Bacillati</taxon>
        <taxon>Actinomycetota</taxon>
        <taxon>Actinomycetes</taxon>
        <taxon>Micrococcales</taxon>
        <taxon>Microbacteriaceae</taxon>
        <taxon>Klugiella</taxon>
    </lineage>
</organism>
<reference evidence="11 12" key="1">
    <citation type="submission" date="2019-06" db="EMBL/GenBank/DDBJ databases">
        <title>Sequencing the genomes of 1000 actinobacteria strains.</title>
        <authorList>
            <person name="Klenk H.-P."/>
        </authorList>
    </citation>
    <scope>NUCLEOTIDE SEQUENCE [LARGE SCALE GENOMIC DNA]</scope>
    <source>
        <strain evidence="11 12">DSM 18031</strain>
    </source>
</reference>
<keyword evidence="12" id="KW-1185">Reference proteome</keyword>
<keyword evidence="6" id="KW-0511">Multifunctional enzyme</keyword>
<dbReference type="SUPFAM" id="SSF53955">
    <property type="entry name" value="Lysozyme-like"/>
    <property type="match status" value="1"/>
</dbReference>
<dbReference type="PROSITE" id="PS51178">
    <property type="entry name" value="PASTA"/>
    <property type="match status" value="1"/>
</dbReference>
<evidence type="ECO:0000259" key="10">
    <source>
        <dbReference type="PROSITE" id="PS51178"/>
    </source>
</evidence>
<keyword evidence="5" id="KW-0378">Hydrolase</keyword>
<evidence type="ECO:0000256" key="1">
    <source>
        <dbReference type="ARBA" id="ARBA00022645"/>
    </source>
</evidence>
<dbReference type="GO" id="GO:0008955">
    <property type="term" value="F:peptidoglycan glycosyltransferase activity"/>
    <property type="evidence" value="ECO:0007669"/>
    <property type="project" value="UniProtKB-EC"/>
</dbReference>
<dbReference type="Pfam" id="PF03793">
    <property type="entry name" value="PASTA"/>
    <property type="match status" value="2"/>
</dbReference>
<dbReference type="SMART" id="SM00740">
    <property type="entry name" value="PASTA"/>
    <property type="match status" value="2"/>
</dbReference>
<dbReference type="InterPro" id="IPR050396">
    <property type="entry name" value="Glycosyltr_51/Transpeptidase"/>
</dbReference>
<keyword evidence="2" id="KW-0645">Protease</keyword>
<dbReference type="PANTHER" id="PTHR32282:SF33">
    <property type="entry name" value="PEPTIDOGLYCAN GLYCOSYLTRANSFERASE"/>
    <property type="match status" value="1"/>
</dbReference>
<dbReference type="PANTHER" id="PTHR32282">
    <property type="entry name" value="BINDING PROTEIN TRANSPEPTIDASE, PUTATIVE-RELATED"/>
    <property type="match status" value="1"/>
</dbReference>
<dbReference type="EMBL" id="VFPN01000002">
    <property type="protein sequence ID" value="TQM63580.1"/>
    <property type="molecule type" value="Genomic_DNA"/>
</dbReference>
<comment type="caution">
    <text evidence="11">The sequence shown here is derived from an EMBL/GenBank/DDBJ whole genome shotgun (WGS) entry which is preliminary data.</text>
</comment>
<dbReference type="GO" id="GO:0006508">
    <property type="term" value="P:proteolysis"/>
    <property type="evidence" value="ECO:0007669"/>
    <property type="project" value="UniProtKB-KW"/>
</dbReference>
<comment type="catalytic activity">
    <reaction evidence="7">
        <text>Preferential cleavage: (Ac)2-L-Lys-D-Ala-|-D-Ala. Also transpeptidation of peptidyl-alanyl moieties that are N-acyl substituents of D-alanine.</text>
        <dbReference type="EC" id="3.4.16.4"/>
    </reaction>
</comment>
<protein>
    <submittedName>
        <fullName evidence="11">Membrane peptidoglycan carboxypeptidase</fullName>
    </submittedName>
</protein>
<dbReference type="GO" id="GO:0008658">
    <property type="term" value="F:penicillin binding"/>
    <property type="evidence" value="ECO:0007669"/>
    <property type="project" value="InterPro"/>
</dbReference>
<comment type="catalytic activity">
    <reaction evidence="8">
        <text>[GlcNAc-(1-&gt;4)-Mur2Ac(oyl-L-Ala-gamma-D-Glu-L-Lys-D-Ala-D-Ala)](n)-di-trans,octa-cis-undecaprenyl diphosphate + beta-D-GlcNAc-(1-&gt;4)-Mur2Ac(oyl-L-Ala-gamma-D-Glu-L-Lys-D-Ala-D-Ala)-di-trans,octa-cis-undecaprenyl diphosphate = [GlcNAc-(1-&gt;4)-Mur2Ac(oyl-L-Ala-gamma-D-Glu-L-Lys-D-Ala-D-Ala)](n+1)-di-trans,octa-cis-undecaprenyl diphosphate + di-trans,octa-cis-undecaprenyl diphosphate + H(+)</text>
        <dbReference type="Rhea" id="RHEA:23708"/>
        <dbReference type="Rhea" id="RHEA-COMP:9602"/>
        <dbReference type="Rhea" id="RHEA-COMP:9603"/>
        <dbReference type="ChEBI" id="CHEBI:15378"/>
        <dbReference type="ChEBI" id="CHEBI:58405"/>
        <dbReference type="ChEBI" id="CHEBI:60033"/>
        <dbReference type="ChEBI" id="CHEBI:78435"/>
        <dbReference type="EC" id="2.4.99.28"/>
    </reaction>
</comment>
<evidence type="ECO:0000313" key="11">
    <source>
        <dbReference type="EMBL" id="TQM63580.1"/>
    </source>
</evidence>
<evidence type="ECO:0000256" key="4">
    <source>
        <dbReference type="ARBA" id="ARBA00022679"/>
    </source>
</evidence>
<dbReference type="CDD" id="cd06577">
    <property type="entry name" value="PASTA_pknB"/>
    <property type="match status" value="2"/>
</dbReference>
<keyword evidence="4" id="KW-0808">Transferase</keyword>
<evidence type="ECO:0000256" key="5">
    <source>
        <dbReference type="ARBA" id="ARBA00022801"/>
    </source>
</evidence>
<dbReference type="InterPro" id="IPR036950">
    <property type="entry name" value="PBP_transglycosylase"/>
</dbReference>
<evidence type="ECO:0000256" key="9">
    <source>
        <dbReference type="SAM" id="MobiDB-lite"/>
    </source>
</evidence>
<dbReference type="Gene3D" id="3.30.10.20">
    <property type="match status" value="2"/>
</dbReference>
<dbReference type="GO" id="GO:0009002">
    <property type="term" value="F:serine-type D-Ala-D-Ala carboxypeptidase activity"/>
    <property type="evidence" value="ECO:0007669"/>
    <property type="project" value="UniProtKB-EC"/>
</dbReference>
<gene>
    <name evidence="11" type="ORF">FB466_1847</name>
</gene>
<evidence type="ECO:0000256" key="7">
    <source>
        <dbReference type="ARBA" id="ARBA00034000"/>
    </source>
</evidence>
<evidence type="ECO:0000256" key="8">
    <source>
        <dbReference type="ARBA" id="ARBA00049902"/>
    </source>
</evidence>
<accession>A0A543HZ90</accession>
<sequence>MGCFSDLSPIVIDMTGLGSSSKRAQKGGARPVTPRTFNSAVGGVLGVVAMSAVAGVLVSASVLPVVAVTSSATDTAISVFDNLPEILKIEDLAQPSNLYAKQGDENVRIATFYVQDRVEVGWDEISQYAKDAAIATEDPRFYEHGGVDMISMSRAMLTNTFSSAQTSGASTITMQYVKNVLVQEAEAKLNKEERDAAYDEATSQTPDRKLKEMKLAVEVEKKYSKDQILQGYLNIALFGRTIYGIEAAASYYFNVSAKDLTLPQAASLIATVNNPAKLQIDKAENIPANKGRRDMILGDMLKHTKITQAEYDEAIATEVVPDIHVKQSGCSVAGPLAFFCDYVSRAIRHDESFGNTPEERWFKFRRGGLNIYTSIDLDVQGAAQTAMAANVAAQMEGIDVGSAAITVENGTGRILAMTQNKPYNDDPEVLNANPGAYTAVNYNTDVDYGGSSGFQVGSTYKAFTLAEWIRTGHSVRDSVDTTPGAVNQAQFKASCKPGGVADYGSFKFDNATRAKGVKTVLEATAQSINGGFVSMAKKMDLCDITKMATDLGVHRAAYNNAGTNKLVNNLSSVYGGTDEIAPLTMALAYSAFGSDGKVCEPNAIDSITNSAGKEVPFTKGSCRQGIEPRVAAGVAYALQYSVTNGLARSAALSSYGIPHFAKTGTTNNYWDNWVIGGSSKATTAIWVGNATGKVDTRRYPGLETSKNRMFRAIMDVADVKFGGEQFATADSKALNVKTTAVPDTTGLEFDKAQALLTNLGFTVADGGEDDSEQPAGMVARTDPAAGSALSDGSAVTIFRSNGSMKNIPAVSGTYKDAVQTLRTNGFATVQAQCDNTSDKVPANRNDRTVTGTSPAAGTAAKETNSVTIIIKCS</sequence>
<keyword evidence="1 11" id="KW-0121">Carboxypeptidase</keyword>
<evidence type="ECO:0000256" key="2">
    <source>
        <dbReference type="ARBA" id="ARBA00022670"/>
    </source>
</evidence>